<proteinExistence type="predicted"/>
<protein>
    <submittedName>
        <fullName evidence="1">Uncharacterized protein</fullName>
    </submittedName>
</protein>
<dbReference type="EMBL" id="JABEYC010000450">
    <property type="protein sequence ID" value="KAF4977241.1"/>
    <property type="molecule type" value="Genomic_DNA"/>
</dbReference>
<reference evidence="1" key="2">
    <citation type="submission" date="2020-05" db="EMBL/GenBank/DDBJ databases">
        <authorList>
            <person name="Kim H.-S."/>
            <person name="Proctor R.H."/>
            <person name="Brown D.W."/>
        </authorList>
    </citation>
    <scope>NUCLEOTIDE SEQUENCE</scope>
    <source>
        <strain evidence="1">NRRL 22465</strain>
    </source>
</reference>
<organism evidence="1 2">
    <name type="scientific">Fusarium zealandicum</name>
    <dbReference type="NCBI Taxonomy" id="1053134"/>
    <lineage>
        <taxon>Eukaryota</taxon>
        <taxon>Fungi</taxon>
        <taxon>Dikarya</taxon>
        <taxon>Ascomycota</taxon>
        <taxon>Pezizomycotina</taxon>
        <taxon>Sordariomycetes</taxon>
        <taxon>Hypocreomycetidae</taxon>
        <taxon>Hypocreales</taxon>
        <taxon>Nectriaceae</taxon>
        <taxon>Fusarium</taxon>
        <taxon>Fusarium staphyleae species complex</taxon>
    </lineage>
</organism>
<gene>
    <name evidence="1" type="ORF">FZEAL_6205</name>
</gene>
<dbReference type="AlphaFoldDB" id="A0A8H4UIA6"/>
<keyword evidence="2" id="KW-1185">Reference proteome</keyword>
<name>A0A8H4UIA6_9HYPO</name>
<evidence type="ECO:0000313" key="1">
    <source>
        <dbReference type="EMBL" id="KAF4977241.1"/>
    </source>
</evidence>
<sequence>MVSVKRTVRLKIEVLQHPALVAQITSLEGLAASAKGGLMLAKMVHSRILLDADGAQVFYQFKLKGPSAPGFPSFLTLTAVPAENPMNLIAGAGLPSVAVREDPLRRLSAVTEPPYTIVRQQRQS</sequence>
<dbReference type="Proteomes" id="UP000635477">
    <property type="component" value="Unassembled WGS sequence"/>
</dbReference>
<reference evidence="1" key="1">
    <citation type="journal article" date="2020" name="BMC Genomics">
        <title>Correction to: Identification and distribution of gene clusters required for synthesis of sphingolipid metabolism inhibitors in diverse species of the filamentous fungus Fusarium.</title>
        <authorList>
            <person name="Kim H.S."/>
            <person name="Lohmar J.M."/>
            <person name="Busman M."/>
            <person name="Brown D.W."/>
            <person name="Naumann T.A."/>
            <person name="Divon H.H."/>
            <person name="Lysoe E."/>
            <person name="Uhlig S."/>
            <person name="Proctor R.H."/>
        </authorList>
    </citation>
    <scope>NUCLEOTIDE SEQUENCE</scope>
    <source>
        <strain evidence="1">NRRL 22465</strain>
    </source>
</reference>
<evidence type="ECO:0000313" key="2">
    <source>
        <dbReference type="Proteomes" id="UP000635477"/>
    </source>
</evidence>
<accession>A0A8H4UIA6</accession>
<comment type="caution">
    <text evidence="1">The sequence shown here is derived from an EMBL/GenBank/DDBJ whole genome shotgun (WGS) entry which is preliminary data.</text>
</comment>